<dbReference type="InParanoid" id="A0A1B7MKK6"/>
<dbReference type="InterPro" id="IPR002401">
    <property type="entry name" value="Cyt_P450_E_grp-I"/>
</dbReference>
<keyword evidence="5 13" id="KW-0349">Heme</keyword>
<dbReference type="Proteomes" id="UP000092154">
    <property type="component" value="Unassembled WGS sequence"/>
</dbReference>
<evidence type="ECO:0000256" key="1">
    <source>
        <dbReference type="ARBA" id="ARBA00001971"/>
    </source>
</evidence>
<keyword evidence="8" id="KW-1133">Transmembrane helix</keyword>
<evidence type="ECO:0000256" key="6">
    <source>
        <dbReference type="ARBA" id="ARBA00022692"/>
    </source>
</evidence>
<dbReference type="PANTHER" id="PTHR46300">
    <property type="entry name" value="P450, PUTATIVE (EUROFUNG)-RELATED-RELATED"/>
    <property type="match status" value="1"/>
</dbReference>
<keyword evidence="7 13" id="KW-0479">Metal-binding</keyword>
<keyword evidence="12" id="KW-0472">Membrane</keyword>
<accession>A0A1B7MKK6</accession>
<dbReference type="PRINTS" id="PR00463">
    <property type="entry name" value="EP450I"/>
</dbReference>
<protein>
    <submittedName>
        <fullName evidence="15">Cytochrome P450</fullName>
    </submittedName>
</protein>
<keyword evidence="11 14" id="KW-0503">Monooxygenase</keyword>
<dbReference type="GO" id="GO:0016705">
    <property type="term" value="F:oxidoreductase activity, acting on paired donors, with incorporation or reduction of molecular oxygen"/>
    <property type="evidence" value="ECO:0007669"/>
    <property type="project" value="InterPro"/>
</dbReference>
<gene>
    <name evidence="15" type="ORF">K503DRAFT_794590</name>
</gene>
<dbReference type="GO" id="GO:0005506">
    <property type="term" value="F:iron ion binding"/>
    <property type="evidence" value="ECO:0007669"/>
    <property type="project" value="InterPro"/>
</dbReference>
<keyword evidence="9 14" id="KW-0560">Oxidoreductase</keyword>
<evidence type="ECO:0000256" key="12">
    <source>
        <dbReference type="ARBA" id="ARBA00023136"/>
    </source>
</evidence>
<dbReference type="GO" id="GO:0020037">
    <property type="term" value="F:heme binding"/>
    <property type="evidence" value="ECO:0007669"/>
    <property type="project" value="InterPro"/>
</dbReference>
<dbReference type="STRING" id="1314800.A0A1B7MKK6"/>
<evidence type="ECO:0000256" key="13">
    <source>
        <dbReference type="PIRSR" id="PIRSR602401-1"/>
    </source>
</evidence>
<comment type="cofactor">
    <cofactor evidence="1 13">
        <name>heme</name>
        <dbReference type="ChEBI" id="CHEBI:30413"/>
    </cofactor>
</comment>
<proteinExistence type="inferred from homology"/>
<dbReference type="GO" id="GO:0004497">
    <property type="term" value="F:monooxygenase activity"/>
    <property type="evidence" value="ECO:0007669"/>
    <property type="project" value="UniProtKB-KW"/>
</dbReference>
<dbReference type="CDD" id="cd11065">
    <property type="entry name" value="CYP64-like"/>
    <property type="match status" value="1"/>
</dbReference>
<comment type="subcellular location">
    <subcellularLocation>
        <location evidence="2">Membrane</location>
        <topology evidence="2">Single-pass membrane protein</topology>
    </subcellularLocation>
</comment>
<evidence type="ECO:0000256" key="9">
    <source>
        <dbReference type="ARBA" id="ARBA00023002"/>
    </source>
</evidence>
<name>A0A1B7MKK6_9AGAM</name>
<comment type="similarity">
    <text evidence="4 14">Belongs to the cytochrome P450 family.</text>
</comment>
<dbReference type="InterPro" id="IPR050364">
    <property type="entry name" value="Cytochrome_P450_fung"/>
</dbReference>
<dbReference type="InterPro" id="IPR001128">
    <property type="entry name" value="Cyt_P450"/>
</dbReference>
<keyword evidence="16" id="KW-1185">Reference proteome</keyword>
<dbReference type="InterPro" id="IPR036396">
    <property type="entry name" value="Cyt_P450_sf"/>
</dbReference>
<sequence>MVPSFQIDGRRFIEKKHRPPLPPGPKPLPILGNVLSIDINAPWLTYTAWRAEYGDLIFMRILGQEVVLLNSQSVAQELLDRRSFIPIDHSFGYSFNFAFIGYGDVWRLSRRLFHQTFRPLSALKFRPMQIKRAREMVANLIDDPQNYYSHFGTFTLSVVMQSVYDYETSARDDPMVRLVEDVMAYRLSVITQERVILLKAFPFLLKLPDWCWGSKAENPLLNLTSMVAENLQRLEKQNEASKASFETALKNSATTAIMVFVLAMVLHPDAQERAQAEIDSVVGKDRLPAFEDRESLPYVAALMHETLRWQPVVPLGMSHATSSADIYEGYYIPKGATVICNTWALSRDEKRYPDASSFIPERFIDVNGALKDDDPADYIFGLGRRICPGRYSADASVWSAIVTLLATVNISYAKDDQGKVIDFTPVYTSGTTRITARPHIRPGLENLMHE</sequence>
<dbReference type="PROSITE" id="PS00086">
    <property type="entry name" value="CYTOCHROME_P450"/>
    <property type="match status" value="1"/>
</dbReference>
<dbReference type="PANTHER" id="PTHR46300:SF2">
    <property type="entry name" value="CYTOCHROME P450 MONOOXYGENASE ALNH-RELATED"/>
    <property type="match status" value="1"/>
</dbReference>
<evidence type="ECO:0000256" key="3">
    <source>
        <dbReference type="ARBA" id="ARBA00005179"/>
    </source>
</evidence>
<evidence type="ECO:0000256" key="10">
    <source>
        <dbReference type="ARBA" id="ARBA00023004"/>
    </source>
</evidence>
<dbReference type="Pfam" id="PF00067">
    <property type="entry name" value="p450"/>
    <property type="match status" value="2"/>
</dbReference>
<dbReference type="Gene3D" id="1.10.630.10">
    <property type="entry name" value="Cytochrome P450"/>
    <property type="match status" value="2"/>
</dbReference>
<dbReference type="OrthoDB" id="2789670at2759"/>
<evidence type="ECO:0000256" key="8">
    <source>
        <dbReference type="ARBA" id="ARBA00022989"/>
    </source>
</evidence>
<reference evidence="15 16" key="1">
    <citation type="submission" date="2016-06" db="EMBL/GenBank/DDBJ databases">
        <title>Comparative genomics of the ectomycorrhizal sister species Rhizopogon vinicolor and Rhizopogon vesiculosus (Basidiomycota: Boletales) reveals a divergence of the mating type B locus.</title>
        <authorList>
            <consortium name="DOE Joint Genome Institute"/>
            <person name="Mujic A.B."/>
            <person name="Kuo A."/>
            <person name="Tritt A."/>
            <person name="Lipzen A."/>
            <person name="Chen C."/>
            <person name="Johnson J."/>
            <person name="Sharma A."/>
            <person name="Barry K."/>
            <person name="Grigoriev I.V."/>
            <person name="Spatafora J.W."/>
        </authorList>
    </citation>
    <scope>NUCLEOTIDE SEQUENCE [LARGE SCALE GENOMIC DNA]</scope>
    <source>
        <strain evidence="15 16">AM-OR11-026</strain>
    </source>
</reference>
<dbReference type="PRINTS" id="PR00385">
    <property type="entry name" value="P450"/>
</dbReference>
<evidence type="ECO:0000256" key="11">
    <source>
        <dbReference type="ARBA" id="ARBA00023033"/>
    </source>
</evidence>
<comment type="pathway">
    <text evidence="3">Secondary metabolite biosynthesis.</text>
</comment>
<keyword evidence="10 13" id="KW-0408">Iron</keyword>
<evidence type="ECO:0000313" key="15">
    <source>
        <dbReference type="EMBL" id="OAX33109.1"/>
    </source>
</evidence>
<evidence type="ECO:0000256" key="5">
    <source>
        <dbReference type="ARBA" id="ARBA00022617"/>
    </source>
</evidence>
<evidence type="ECO:0000256" key="7">
    <source>
        <dbReference type="ARBA" id="ARBA00022723"/>
    </source>
</evidence>
<dbReference type="EMBL" id="KV448837">
    <property type="protein sequence ID" value="OAX33109.1"/>
    <property type="molecule type" value="Genomic_DNA"/>
</dbReference>
<feature type="binding site" description="axial binding residue" evidence="13">
    <location>
        <position position="387"/>
    </location>
    <ligand>
        <name>heme</name>
        <dbReference type="ChEBI" id="CHEBI:30413"/>
    </ligand>
    <ligandPart>
        <name>Fe</name>
        <dbReference type="ChEBI" id="CHEBI:18248"/>
    </ligandPart>
</feature>
<keyword evidence="6" id="KW-0812">Transmembrane</keyword>
<dbReference type="GO" id="GO:0016020">
    <property type="term" value="C:membrane"/>
    <property type="evidence" value="ECO:0007669"/>
    <property type="project" value="UniProtKB-SubCell"/>
</dbReference>
<dbReference type="InterPro" id="IPR017972">
    <property type="entry name" value="Cyt_P450_CS"/>
</dbReference>
<dbReference type="SUPFAM" id="SSF48264">
    <property type="entry name" value="Cytochrome P450"/>
    <property type="match status" value="1"/>
</dbReference>
<dbReference type="AlphaFoldDB" id="A0A1B7MKK6"/>
<evidence type="ECO:0000256" key="2">
    <source>
        <dbReference type="ARBA" id="ARBA00004167"/>
    </source>
</evidence>
<evidence type="ECO:0000256" key="14">
    <source>
        <dbReference type="RuleBase" id="RU000461"/>
    </source>
</evidence>
<evidence type="ECO:0000313" key="16">
    <source>
        <dbReference type="Proteomes" id="UP000092154"/>
    </source>
</evidence>
<evidence type="ECO:0000256" key="4">
    <source>
        <dbReference type="ARBA" id="ARBA00010617"/>
    </source>
</evidence>
<organism evidence="15 16">
    <name type="scientific">Rhizopogon vinicolor AM-OR11-026</name>
    <dbReference type="NCBI Taxonomy" id="1314800"/>
    <lineage>
        <taxon>Eukaryota</taxon>
        <taxon>Fungi</taxon>
        <taxon>Dikarya</taxon>
        <taxon>Basidiomycota</taxon>
        <taxon>Agaricomycotina</taxon>
        <taxon>Agaricomycetes</taxon>
        <taxon>Agaricomycetidae</taxon>
        <taxon>Boletales</taxon>
        <taxon>Suillineae</taxon>
        <taxon>Rhizopogonaceae</taxon>
        <taxon>Rhizopogon</taxon>
    </lineage>
</organism>